<dbReference type="InterPro" id="IPR016195">
    <property type="entry name" value="Pol/histidinol_Pase-like"/>
</dbReference>
<dbReference type="PANTHER" id="PTHR21039:SF0">
    <property type="entry name" value="HISTIDINOL-PHOSPHATASE"/>
    <property type="match status" value="1"/>
</dbReference>
<comment type="pathway">
    <text evidence="2">Amino-acid biosynthesis; L-histidine biosynthesis; L-histidine from 5-phospho-alpha-D-ribose 1-diphosphate: step 8/9.</text>
</comment>
<dbReference type="Proteomes" id="UP000885847">
    <property type="component" value="Unassembled WGS sequence"/>
</dbReference>
<protein>
    <recommendedName>
        <fullName evidence="2">Histidinol-phosphatase</fullName>
        <shortName evidence="2">HolPase</shortName>
        <ecNumber evidence="2">3.1.3.15</ecNumber>
    </recommendedName>
</protein>
<dbReference type="InterPro" id="IPR010140">
    <property type="entry name" value="Histidinol_P_phosphatase_HisJ"/>
</dbReference>
<name>A0A7C0ZBZ4_UNCW3</name>
<organism evidence="3">
    <name type="scientific">candidate division WOR-3 bacterium</name>
    <dbReference type="NCBI Taxonomy" id="2052148"/>
    <lineage>
        <taxon>Bacteria</taxon>
        <taxon>Bacteria division WOR-3</taxon>
    </lineage>
</organism>
<comment type="similarity">
    <text evidence="2">Belongs to the PHP hydrolase family. HisK subfamily.</text>
</comment>
<dbReference type="SUPFAM" id="SSF89550">
    <property type="entry name" value="PHP domain-like"/>
    <property type="match status" value="1"/>
</dbReference>
<evidence type="ECO:0000313" key="3">
    <source>
        <dbReference type="EMBL" id="HDI82274.1"/>
    </source>
</evidence>
<sequence>MMISKWSEMIDREGLWEKIALYYEQELALVRSGLFNVIGHFDYYKKYMENQERAKAIWREHEKLIGEIFRTALKNNMVLEINTAGFRRKPKEQYPSLSLLRYYVEMGGKEVTIGSDAHKKDQLTVGIDEAYRIVKELGLNIRVPLNVGKK</sequence>
<dbReference type="Gene3D" id="3.20.20.140">
    <property type="entry name" value="Metal-dependent hydrolases"/>
    <property type="match status" value="1"/>
</dbReference>
<evidence type="ECO:0000256" key="1">
    <source>
        <dbReference type="ARBA" id="ARBA00022801"/>
    </source>
</evidence>
<accession>A0A7C0ZBZ4</accession>
<dbReference type="GO" id="GO:0000105">
    <property type="term" value="P:L-histidine biosynthetic process"/>
    <property type="evidence" value="ECO:0007669"/>
    <property type="project" value="UniProtKB-UniRule"/>
</dbReference>
<dbReference type="GO" id="GO:0005737">
    <property type="term" value="C:cytoplasm"/>
    <property type="evidence" value="ECO:0007669"/>
    <property type="project" value="TreeGrafter"/>
</dbReference>
<dbReference type="EMBL" id="DQWE01000029">
    <property type="protein sequence ID" value="HDI82274.1"/>
    <property type="molecule type" value="Genomic_DNA"/>
</dbReference>
<keyword evidence="2" id="KW-0368">Histidine biosynthesis</keyword>
<comment type="caution">
    <text evidence="3">The sequence shown here is derived from an EMBL/GenBank/DDBJ whole genome shotgun (WGS) entry which is preliminary data.</text>
</comment>
<proteinExistence type="inferred from homology"/>
<evidence type="ECO:0000256" key="2">
    <source>
        <dbReference type="RuleBase" id="RU366003"/>
    </source>
</evidence>
<dbReference type="GO" id="GO:0004401">
    <property type="term" value="F:histidinol-phosphatase activity"/>
    <property type="evidence" value="ECO:0007669"/>
    <property type="project" value="UniProtKB-UniRule"/>
</dbReference>
<dbReference type="UniPathway" id="UPA00031">
    <property type="reaction ID" value="UER00013"/>
</dbReference>
<dbReference type="AlphaFoldDB" id="A0A7C0ZBZ4"/>
<gene>
    <name evidence="3" type="ORF">ENF18_00600</name>
</gene>
<dbReference type="EC" id="3.1.3.15" evidence="2"/>
<keyword evidence="1 2" id="KW-0378">Hydrolase</keyword>
<dbReference type="PANTHER" id="PTHR21039">
    <property type="entry name" value="HISTIDINOL PHOSPHATASE-RELATED"/>
    <property type="match status" value="1"/>
</dbReference>
<comment type="catalytic activity">
    <reaction evidence="2">
        <text>L-histidinol phosphate + H2O = L-histidinol + phosphate</text>
        <dbReference type="Rhea" id="RHEA:14465"/>
        <dbReference type="ChEBI" id="CHEBI:15377"/>
        <dbReference type="ChEBI" id="CHEBI:43474"/>
        <dbReference type="ChEBI" id="CHEBI:57699"/>
        <dbReference type="ChEBI" id="CHEBI:57980"/>
        <dbReference type="EC" id="3.1.3.15"/>
    </reaction>
</comment>
<keyword evidence="2" id="KW-0028">Amino-acid biosynthesis</keyword>
<reference evidence="3" key="1">
    <citation type="journal article" date="2020" name="mSystems">
        <title>Genome- and Community-Level Interaction Insights into Carbon Utilization and Element Cycling Functions of Hydrothermarchaeota in Hydrothermal Sediment.</title>
        <authorList>
            <person name="Zhou Z."/>
            <person name="Liu Y."/>
            <person name="Xu W."/>
            <person name="Pan J."/>
            <person name="Luo Z.H."/>
            <person name="Li M."/>
        </authorList>
    </citation>
    <scope>NUCLEOTIDE SEQUENCE [LARGE SCALE GENOMIC DNA]</scope>
    <source>
        <strain evidence="3">HyVt-102</strain>
    </source>
</reference>